<proteinExistence type="predicted"/>
<dbReference type="AlphaFoldDB" id="A0A835Z0S2"/>
<gene>
    <name evidence="1" type="ORF">JKP88DRAFT_272883</name>
</gene>
<dbReference type="EMBL" id="JAFCMP010000223">
    <property type="protein sequence ID" value="KAG5182915.1"/>
    <property type="molecule type" value="Genomic_DNA"/>
</dbReference>
<accession>A0A835Z0S2</accession>
<dbReference type="Proteomes" id="UP000664859">
    <property type="component" value="Unassembled WGS sequence"/>
</dbReference>
<reference evidence="1" key="1">
    <citation type="submission" date="2021-02" db="EMBL/GenBank/DDBJ databases">
        <title>First Annotated Genome of the Yellow-green Alga Tribonema minus.</title>
        <authorList>
            <person name="Mahan K.M."/>
        </authorList>
    </citation>
    <scope>NUCLEOTIDE SEQUENCE</scope>
    <source>
        <strain evidence="1">UTEX B ZZ1240</strain>
    </source>
</reference>
<evidence type="ECO:0000313" key="1">
    <source>
        <dbReference type="EMBL" id="KAG5182915.1"/>
    </source>
</evidence>
<protein>
    <submittedName>
        <fullName evidence="1">Uncharacterized protein</fullName>
    </submittedName>
</protein>
<evidence type="ECO:0000313" key="2">
    <source>
        <dbReference type="Proteomes" id="UP000664859"/>
    </source>
</evidence>
<name>A0A835Z0S2_9STRA</name>
<sequence length="127" mass="14468">MRSLSAMTSFVTQAHDAITEAQTELLRCKPDSDERVRAKALQAAWYLIRAAQQHAVENAHAREVEVSLAQLQFDGLTLEEFAARRDWDTRIMVCRGEPDIYDERRIGVVNDFLVSAAELVSQLVYWS</sequence>
<organism evidence="1 2">
    <name type="scientific">Tribonema minus</name>
    <dbReference type="NCBI Taxonomy" id="303371"/>
    <lineage>
        <taxon>Eukaryota</taxon>
        <taxon>Sar</taxon>
        <taxon>Stramenopiles</taxon>
        <taxon>Ochrophyta</taxon>
        <taxon>PX clade</taxon>
        <taxon>Xanthophyceae</taxon>
        <taxon>Tribonematales</taxon>
        <taxon>Tribonemataceae</taxon>
        <taxon>Tribonema</taxon>
    </lineage>
</organism>
<keyword evidence="2" id="KW-1185">Reference proteome</keyword>
<comment type="caution">
    <text evidence="1">The sequence shown here is derived from an EMBL/GenBank/DDBJ whole genome shotgun (WGS) entry which is preliminary data.</text>
</comment>